<keyword evidence="3" id="KW-1133">Transmembrane helix</keyword>
<dbReference type="RefSeq" id="WP_253579279.1">
    <property type="nucleotide sequence ID" value="NZ_JAMFTQ010000018.1"/>
</dbReference>
<comment type="caution">
    <text evidence="6">The sequence shown here is derived from an EMBL/GenBank/DDBJ whole genome shotgun (WGS) entry which is preliminary data.</text>
</comment>
<protein>
    <submittedName>
        <fullName evidence="6">DoxX family protein</fullName>
    </submittedName>
</protein>
<feature type="region of interest" description="Disordered" evidence="5">
    <location>
        <begin position="327"/>
        <end position="353"/>
    </location>
</feature>
<keyword evidence="4" id="KW-0472">Membrane</keyword>
<name>A0ABT1G3K0_9CORY</name>
<sequence length="353" mass="38391">MIRKIARPMLASVFVIDGVETVLNPAGHKESADSVLKQVRAAVPREYRAFLPKDPETAAQINGGVKAGAGTLFALGKMPRTAAALLTASSLASMVGRNAFWATDDADEKARRRTGALTDLALTGGVLLATVDTAGKPDMKWRAQNAARVARKNVQQALPTQSETEKALNKAGNWFSDASEQAGHWLSDASDQVGDYIDDNKGDWKKAASKAGDAAQDFLGDAKKQTSKFLSNAGDWLDDAADDAQDKFNDLKPSKFEQYKAKRKVNSVVDDLQSTLDDLGPSAVDKFKAKRKVNKATAKLQGRAQDAVDNLEHAWNQLDASPSWWTKKKWERKAKKAEKQAKKAVKKVQKKLG</sequence>
<evidence type="ECO:0000256" key="5">
    <source>
        <dbReference type="SAM" id="MobiDB-lite"/>
    </source>
</evidence>
<organism evidence="6 7">
    <name type="scientific">Corynebacterium stercoris</name>
    <dbReference type="NCBI Taxonomy" id="2943490"/>
    <lineage>
        <taxon>Bacteria</taxon>
        <taxon>Bacillati</taxon>
        <taxon>Actinomycetota</taxon>
        <taxon>Actinomycetes</taxon>
        <taxon>Mycobacteriales</taxon>
        <taxon>Corynebacteriaceae</taxon>
        <taxon>Corynebacterium</taxon>
    </lineage>
</organism>
<evidence type="ECO:0000256" key="3">
    <source>
        <dbReference type="ARBA" id="ARBA00022989"/>
    </source>
</evidence>
<dbReference type="EMBL" id="JAMFTQ010000018">
    <property type="protein sequence ID" value="MCP1388560.1"/>
    <property type="molecule type" value="Genomic_DNA"/>
</dbReference>
<reference evidence="6" key="1">
    <citation type="submission" date="2022-05" db="EMBL/GenBank/DDBJ databases">
        <title>Corynebacterium sp. TA-R-1 sp. nov., isolated from human feces.</title>
        <authorList>
            <person name="Shamsuzzaman M."/>
            <person name="Dahal R.H."/>
        </authorList>
    </citation>
    <scope>NUCLEOTIDE SEQUENCE</scope>
    <source>
        <strain evidence="6">TA-R-1</strain>
    </source>
</reference>
<accession>A0ABT1G3K0</accession>
<dbReference type="Proteomes" id="UP001204000">
    <property type="component" value="Unassembled WGS sequence"/>
</dbReference>
<keyword evidence="7" id="KW-1185">Reference proteome</keyword>
<dbReference type="InterPro" id="IPR032808">
    <property type="entry name" value="DoxX"/>
</dbReference>
<gene>
    <name evidence="6" type="ORF">M5J20_10280</name>
</gene>
<keyword evidence="2" id="KW-0812">Transmembrane</keyword>
<evidence type="ECO:0000313" key="6">
    <source>
        <dbReference type="EMBL" id="MCP1388560.1"/>
    </source>
</evidence>
<comment type="subcellular location">
    <subcellularLocation>
        <location evidence="1">Membrane</location>
        <topology evidence="1">Multi-pass membrane protein</topology>
    </subcellularLocation>
</comment>
<proteinExistence type="predicted"/>
<evidence type="ECO:0000256" key="2">
    <source>
        <dbReference type="ARBA" id="ARBA00022692"/>
    </source>
</evidence>
<evidence type="ECO:0000313" key="7">
    <source>
        <dbReference type="Proteomes" id="UP001204000"/>
    </source>
</evidence>
<evidence type="ECO:0000256" key="4">
    <source>
        <dbReference type="ARBA" id="ARBA00023136"/>
    </source>
</evidence>
<dbReference type="Pfam" id="PF07681">
    <property type="entry name" value="DoxX"/>
    <property type="match status" value="1"/>
</dbReference>
<evidence type="ECO:0000256" key="1">
    <source>
        <dbReference type="ARBA" id="ARBA00004141"/>
    </source>
</evidence>